<dbReference type="STRING" id="1432141.A0A015IDL1"/>
<gene>
    <name evidence="1" type="ORF">RirG_227550</name>
</gene>
<dbReference type="Proteomes" id="UP000022910">
    <property type="component" value="Unassembled WGS sequence"/>
</dbReference>
<protein>
    <recommendedName>
        <fullName evidence="3">F-box domain-containing protein</fullName>
    </recommendedName>
</protein>
<dbReference type="EMBL" id="JEMT01028291">
    <property type="protein sequence ID" value="EXX55192.1"/>
    <property type="molecule type" value="Genomic_DNA"/>
</dbReference>
<evidence type="ECO:0000313" key="2">
    <source>
        <dbReference type="Proteomes" id="UP000022910"/>
    </source>
</evidence>
<dbReference type="AlphaFoldDB" id="A0A015IDL1"/>
<accession>A0A015IDL1</accession>
<keyword evidence="2" id="KW-1185">Reference proteome</keyword>
<sequence length="521" mass="61789">MSCSKIFSGDLPELTYKIIKYFQNDFSTLHSCILVNRLWCRLAIPLLWENPFSIPTKNYKFIETYLHNLNDDLKKKLSMYNIGDNLFHSNTFFNYPSFIKYLNIFKVIISVEKWFETAVGTLKPENRYLQLNSNISASNFERLIYMSLFEIFIKNEVNLHTLEIEIISNIYNMYYDIILELILQNTDFIHNIKNLNFYNNYNEQVEIKNRTLQLINSYQYLKKILLSYNNFPLYQSLLLSKDYNCSNTLNTIIFYYINFEGINNLDKIFDQLNVLESIHIVYCSFLNNNFIQQIINLTKPFKLKSLFISEISQIESLKLLFQKSGGHLENFGYKFDYNYDLSLKRQLSELLIVYCNNIKFLDFNEFEGQITSFNLIEMIKHNLNYLSISIIGYNDTEHISSIVLQNLGQTLPSVLEYLNLVLKIKADDFEVFLKNSQDTFIKKLLIMNIIQGQNSILPLIKEHIMEKKRVKYLAFIDCDFGCDKDLFSLKDEVKEFSLHNINVKSYYNELIDVYYFTKESD</sequence>
<proteinExistence type="predicted"/>
<evidence type="ECO:0000313" key="1">
    <source>
        <dbReference type="EMBL" id="EXX55192.1"/>
    </source>
</evidence>
<dbReference type="OrthoDB" id="2323565at2759"/>
<evidence type="ECO:0008006" key="3">
    <source>
        <dbReference type="Google" id="ProtNLM"/>
    </source>
</evidence>
<reference evidence="1 2" key="1">
    <citation type="submission" date="2014-02" db="EMBL/GenBank/DDBJ databases">
        <title>Single nucleus genome sequencing reveals high similarity among nuclei of an endomycorrhizal fungus.</title>
        <authorList>
            <person name="Lin K."/>
            <person name="Geurts R."/>
            <person name="Zhang Z."/>
            <person name="Limpens E."/>
            <person name="Saunders D.G."/>
            <person name="Mu D."/>
            <person name="Pang E."/>
            <person name="Cao H."/>
            <person name="Cha H."/>
            <person name="Lin T."/>
            <person name="Zhou Q."/>
            <person name="Shang Y."/>
            <person name="Li Y."/>
            <person name="Ivanov S."/>
            <person name="Sharma T."/>
            <person name="Velzen R.V."/>
            <person name="Ruijter N.D."/>
            <person name="Aanen D.K."/>
            <person name="Win J."/>
            <person name="Kamoun S."/>
            <person name="Bisseling T."/>
            <person name="Huang S."/>
        </authorList>
    </citation>
    <scope>NUCLEOTIDE SEQUENCE [LARGE SCALE GENOMIC DNA]</scope>
    <source>
        <strain evidence="2">DAOM197198w</strain>
    </source>
</reference>
<organism evidence="1 2">
    <name type="scientific">Rhizophagus irregularis (strain DAOM 197198w)</name>
    <name type="common">Glomus intraradices</name>
    <dbReference type="NCBI Taxonomy" id="1432141"/>
    <lineage>
        <taxon>Eukaryota</taxon>
        <taxon>Fungi</taxon>
        <taxon>Fungi incertae sedis</taxon>
        <taxon>Mucoromycota</taxon>
        <taxon>Glomeromycotina</taxon>
        <taxon>Glomeromycetes</taxon>
        <taxon>Glomerales</taxon>
        <taxon>Glomeraceae</taxon>
        <taxon>Rhizophagus</taxon>
    </lineage>
</organism>
<dbReference type="HOGENOM" id="CLU_028913_2_1_1"/>
<name>A0A015IDL1_RHIIW</name>
<comment type="caution">
    <text evidence="1">The sequence shown here is derived from an EMBL/GenBank/DDBJ whole genome shotgun (WGS) entry which is preliminary data.</text>
</comment>